<dbReference type="Gene3D" id="3.30.710.10">
    <property type="entry name" value="Potassium Channel Kv1.1, Chain A"/>
    <property type="match status" value="1"/>
</dbReference>
<sequence>MTGRDFSSLGNVEIVKVFSDLTLICGEESFKSNKATVCLHSPVLAAAVTGESKEAKANEIAIPFDLPSVKRMIDFMYTGDYNLTSYTASEVLSDSQHASTRAVALTIYKSPVKADVTTGANHGDSQHPTTLLEILNSHVRVNAVAHYYGIPVLGALSANKARNVLQSQRRPWPAKIFCDFLRNSTGSTGDAQFHEMLAAITMEHIQDVDDLFLDDIDVLRELGPYLVPKLFSQMGIHRRRPRAV</sequence>
<comment type="caution">
    <text evidence="2">The sequence shown here is derived from an EMBL/GenBank/DDBJ whole genome shotgun (WGS) entry which is preliminary data.</text>
</comment>
<organism evidence="2 3">
    <name type="scientific">Xylaria arbuscula</name>
    <dbReference type="NCBI Taxonomy" id="114810"/>
    <lineage>
        <taxon>Eukaryota</taxon>
        <taxon>Fungi</taxon>
        <taxon>Dikarya</taxon>
        <taxon>Ascomycota</taxon>
        <taxon>Pezizomycotina</taxon>
        <taxon>Sordariomycetes</taxon>
        <taxon>Xylariomycetidae</taxon>
        <taxon>Xylariales</taxon>
        <taxon>Xylariaceae</taxon>
        <taxon>Xylaria</taxon>
    </lineage>
</organism>
<dbReference type="InterPro" id="IPR000210">
    <property type="entry name" value="BTB/POZ_dom"/>
</dbReference>
<dbReference type="SUPFAM" id="SSF54695">
    <property type="entry name" value="POZ domain"/>
    <property type="match status" value="1"/>
</dbReference>
<dbReference type="PANTHER" id="PTHR47843:SF5">
    <property type="entry name" value="BTB_POZ DOMAIN PROTEIN"/>
    <property type="match status" value="1"/>
</dbReference>
<name>A0A9W8N609_9PEZI</name>
<evidence type="ECO:0000313" key="2">
    <source>
        <dbReference type="EMBL" id="KAJ3558030.1"/>
    </source>
</evidence>
<dbReference type="Proteomes" id="UP001148614">
    <property type="component" value="Unassembled WGS sequence"/>
</dbReference>
<dbReference type="AlphaFoldDB" id="A0A9W8N609"/>
<gene>
    <name evidence="2" type="ORF">NPX13_g9805</name>
</gene>
<reference evidence="2" key="1">
    <citation type="submission" date="2022-07" db="EMBL/GenBank/DDBJ databases">
        <title>Genome Sequence of Xylaria arbuscula.</title>
        <authorList>
            <person name="Buettner E."/>
        </authorList>
    </citation>
    <scope>NUCLEOTIDE SEQUENCE</scope>
    <source>
        <strain evidence="2">VT107</strain>
    </source>
</reference>
<dbReference type="PROSITE" id="PS50097">
    <property type="entry name" value="BTB"/>
    <property type="match status" value="1"/>
</dbReference>
<dbReference type="CDD" id="cd18186">
    <property type="entry name" value="BTB_POZ_ZBTB_KLHL-like"/>
    <property type="match status" value="1"/>
</dbReference>
<proteinExistence type="predicted"/>
<dbReference type="EMBL" id="JANPWZ010002530">
    <property type="protein sequence ID" value="KAJ3558030.1"/>
    <property type="molecule type" value="Genomic_DNA"/>
</dbReference>
<dbReference type="PANTHER" id="PTHR47843">
    <property type="entry name" value="BTB DOMAIN-CONTAINING PROTEIN-RELATED"/>
    <property type="match status" value="1"/>
</dbReference>
<feature type="domain" description="BTB" evidence="1">
    <location>
        <begin position="19"/>
        <end position="85"/>
    </location>
</feature>
<protein>
    <recommendedName>
        <fullName evidence="1">BTB domain-containing protein</fullName>
    </recommendedName>
</protein>
<evidence type="ECO:0000259" key="1">
    <source>
        <dbReference type="PROSITE" id="PS50097"/>
    </source>
</evidence>
<keyword evidence="3" id="KW-1185">Reference proteome</keyword>
<dbReference type="InterPro" id="IPR011333">
    <property type="entry name" value="SKP1/BTB/POZ_sf"/>
</dbReference>
<accession>A0A9W8N609</accession>
<evidence type="ECO:0000313" key="3">
    <source>
        <dbReference type="Proteomes" id="UP001148614"/>
    </source>
</evidence>
<dbReference type="Pfam" id="PF00651">
    <property type="entry name" value="BTB"/>
    <property type="match status" value="1"/>
</dbReference>
<dbReference type="SMART" id="SM00225">
    <property type="entry name" value="BTB"/>
    <property type="match status" value="1"/>
</dbReference>